<gene>
    <name evidence="3" type="primary">hpf</name>
    <name evidence="6" type="ORF">C8C77_102131</name>
</gene>
<dbReference type="SUPFAM" id="SSF69754">
    <property type="entry name" value="Ribosome binding protein Y (YfiA homologue)"/>
    <property type="match status" value="1"/>
</dbReference>
<evidence type="ECO:0000256" key="4">
    <source>
        <dbReference type="SAM" id="Coils"/>
    </source>
</evidence>
<dbReference type="GO" id="GO:0022627">
    <property type="term" value="C:cytosolic small ribosomal subunit"/>
    <property type="evidence" value="ECO:0007669"/>
    <property type="project" value="TreeGrafter"/>
</dbReference>
<dbReference type="Gene3D" id="3.30.160.100">
    <property type="entry name" value="Ribosome hibernation promotion factor-like"/>
    <property type="match status" value="1"/>
</dbReference>
<dbReference type="Pfam" id="PF16321">
    <property type="entry name" value="Ribosom_S30AE_C"/>
    <property type="match status" value="1"/>
</dbReference>
<dbReference type="OrthoDB" id="9794975at2"/>
<comment type="subcellular location">
    <subcellularLocation>
        <location evidence="3">Cytoplasm</location>
    </subcellularLocation>
</comment>
<feature type="domain" description="Sigma 54 modulation/S30EA ribosomal protein C-terminal" evidence="5">
    <location>
        <begin position="135"/>
        <end position="189"/>
    </location>
</feature>
<dbReference type="HAMAP" id="MF_00839">
    <property type="entry name" value="HPF"/>
    <property type="match status" value="1"/>
</dbReference>
<dbReference type="InterPro" id="IPR034694">
    <property type="entry name" value="HPF_long/plastid"/>
</dbReference>
<sequence length="195" mass="23001">MKIMTYGKNIDITPALKKHAEEKVQKKLEKYFNGEPLEVQISMEVEKERHIVEVTAFVKGLILRGEEVTGDMYASIDGVMDKLERQMRKYKSKIHDRYIEKKQEYKEEYKEKRKEQVLNHQLGNDAENVDTGEFEPQVVRTKRFPMKPMNVEEACMQMDLLDHDFFVFHNADTEETNVVYKRNDGNYGLIEPTFG</sequence>
<evidence type="ECO:0000256" key="1">
    <source>
        <dbReference type="ARBA" id="ARBA00022490"/>
    </source>
</evidence>
<evidence type="ECO:0000259" key="5">
    <source>
        <dbReference type="Pfam" id="PF16321"/>
    </source>
</evidence>
<dbReference type="GO" id="GO:0045900">
    <property type="term" value="P:negative regulation of translational elongation"/>
    <property type="evidence" value="ECO:0007669"/>
    <property type="project" value="TreeGrafter"/>
</dbReference>
<evidence type="ECO:0000313" key="7">
    <source>
        <dbReference type="Proteomes" id="UP000294697"/>
    </source>
</evidence>
<protein>
    <recommendedName>
        <fullName evidence="3">Ribosome hibernation promoting factor</fullName>
        <shortName evidence="3">HPF</shortName>
    </recommendedName>
</protein>
<keyword evidence="4" id="KW-0175">Coiled coil</keyword>
<organism evidence="6 7">
    <name type="scientific">Halanaerobium saccharolyticum</name>
    <dbReference type="NCBI Taxonomy" id="43595"/>
    <lineage>
        <taxon>Bacteria</taxon>
        <taxon>Bacillati</taxon>
        <taxon>Bacillota</taxon>
        <taxon>Clostridia</taxon>
        <taxon>Halanaerobiales</taxon>
        <taxon>Halanaerobiaceae</taxon>
        <taxon>Halanaerobium</taxon>
    </lineage>
</organism>
<dbReference type="FunFam" id="3.30.505.50:FF:000001">
    <property type="entry name" value="Ribosome hibernation promoting factor"/>
    <property type="match status" value="1"/>
</dbReference>
<keyword evidence="1 3" id="KW-0963">Cytoplasm</keyword>
<name>A0A4R7Z771_9FIRM</name>
<dbReference type="Gene3D" id="3.30.505.50">
    <property type="entry name" value="Sigma 54 modulation/S30EA ribosomal protein, C-terminal domain"/>
    <property type="match status" value="1"/>
</dbReference>
<evidence type="ECO:0000313" key="6">
    <source>
        <dbReference type="EMBL" id="TDW07329.1"/>
    </source>
</evidence>
<dbReference type="RefSeq" id="WP_111571727.1">
    <property type="nucleotide sequence ID" value="NZ_QLME01000006.1"/>
</dbReference>
<dbReference type="PANTHER" id="PTHR33231:SF1">
    <property type="entry name" value="30S RIBOSOMAL PROTEIN"/>
    <property type="match status" value="1"/>
</dbReference>
<accession>A0A4R7Z771</accession>
<evidence type="ECO:0000256" key="2">
    <source>
        <dbReference type="ARBA" id="ARBA00022845"/>
    </source>
</evidence>
<dbReference type="InterPro" id="IPR038416">
    <property type="entry name" value="Ribosom_S30AE_C_sf"/>
</dbReference>
<comment type="subunit">
    <text evidence="3">Interacts with 100S ribosomes.</text>
</comment>
<dbReference type="GO" id="GO:0043024">
    <property type="term" value="F:ribosomal small subunit binding"/>
    <property type="evidence" value="ECO:0007669"/>
    <property type="project" value="TreeGrafter"/>
</dbReference>
<comment type="function">
    <text evidence="3">Required for dimerization of active 70S ribosomes into 100S ribosomes in stationary phase; 100S ribosomes are translationally inactive and sometimes present during exponential growth.</text>
</comment>
<dbReference type="InterPro" id="IPR050574">
    <property type="entry name" value="HPF/YfiA_ribosome-assoc"/>
</dbReference>
<dbReference type="AlphaFoldDB" id="A0A4R7Z771"/>
<dbReference type="PANTHER" id="PTHR33231">
    <property type="entry name" value="30S RIBOSOMAL PROTEIN"/>
    <property type="match status" value="1"/>
</dbReference>
<proteinExistence type="inferred from homology"/>
<dbReference type="EMBL" id="SODA01000002">
    <property type="protein sequence ID" value="TDW07329.1"/>
    <property type="molecule type" value="Genomic_DNA"/>
</dbReference>
<comment type="caution">
    <text evidence="6">The sequence shown here is derived from an EMBL/GenBank/DDBJ whole genome shotgun (WGS) entry which is preliminary data.</text>
</comment>
<keyword evidence="2 3" id="KW-0810">Translation regulation</keyword>
<dbReference type="Proteomes" id="UP000294697">
    <property type="component" value="Unassembled WGS sequence"/>
</dbReference>
<dbReference type="InterPro" id="IPR003489">
    <property type="entry name" value="RHF/RaiA"/>
</dbReference>
<dbReference type="NCBIfam" id="TIGR00741">
    <property type="entry name" value="yfiA"/>
    <property type="match status" value="1"/>
</dbReference>
<comment type="similarity">
    <text evidence="3">Belongs to the HPF/YfiA ribosome-associated protein family. Long HPF subfamily.</text>
</comment>
<dbReference type="InterPro" id="IPR032528">
    <property type="entry name" value="Ribosom_S30AE_C"/>
</dbReference>
<feature type="coiled-coil region" evidence="4">
    <location>
        <begin position="73"/>
        <end position="115"/>
    </location>
</feature>
<reference evidence="6 7" key="1">
    <citation type="submission" date="2019-03" db="EMBL/GenBank/DDBJ databases">
        <title>Subsurface microbial communities from deep shales in Ohio and West Virginia, USA.</title>
        <authorList>
            <person name="Wrighton K."/>
        </authorList>
    </citation>
    <scope>NUCLEOTIDE SEQUENCE [LARGE SCALE GENOMIC DNA]</scope>
    <source>
        <strain evidence="6 7">MSL9.2</strain>
    </source>
</reference>
<dbReference type="CDD" id="cd00552">
    <property type="entry name" value="RaiA"/>
    <property type="match status" value="1"/>
</dbReference>
<evidence type="ECO:0000256" key="3">
    <source>
        <dbReference type="HAMAP-Rule" id="MF_00839"/>
    </source>
</evidence>
<dbReference type="InterPro" id="IPR036567">
    <property type="entry name" value="RHF-like"/>
</dbReference>
<dbReference type="Pfam" id="PF02482">
    <property type="entry name" value="Ribosomal_S30AE"/>
    <property type="match status" value="1"/>
</dbReference>